<organism evidence="2">
    <name type="scientific">Magallana gigas</name>
    <name type="common">Pacific oyster</name>
    <name type="synonym">Crassostrea gigas</name>
    <dbReference type="NCBI Taxonomy" id="29159"/>
    <lineage>
        <taxon>Eukaryota</taxon>
        <taxon>Metazoa</taxon>
        <taxon>Spiralia</taxon>
        <taxon>Lophotrochozoa</taxon>
        <taxon>Mollusca</taxon>
        <taxon>Bivalvia</taxon>
        <taxon>Autobranchia</taxon>
        <taxon>Pteriomorphia</taxon>
        <taxon>Ostreida</taxon>
        <taxon>Ostreoidea</taxon>
        <taxon>Ostreidae</taxon>
        <taxon>Magallana</taxon>
    </lineage>
</organism>
<dbReference type="HOGENOM" id="CLU_2429209_0_0_1"/>
<feature type="region of interest" description="Disordered" evidence="1">
    <location>
        <begin position="30"/>
        <end position="91"/>
    </location>
</feature>
<evidence type="ECO:0000256" key="1">
    <source>
        <dbReference type="SAM" id="MobiDB-lite"/>
    </source>
</evidence>
<proteinExistence type="predicted"/>
<dbReference type="EMBL" id="JH817355">
    <property type="protein sequence ID" value="EKC31693.1"/>
    <property type="molecule type" value="Genomic_DNA"/>
</dbReference>
<evidence type="ECO:0000313" key="2">
    <source>
        <dbReference type="EMBL" id="EKC31693.1"/>
    </source>
</evidence>
<protein>
    <submittedName>
        <fullName evidence="2">Uncharacterized protein</fullName>
    </submittedName>
</protein>
<dbReference type="AlphaFoldDB" id="K1QCJ8"/>
<dbReference type="InParanoid" id="K1QCJ8"/>
<gene>
    <name evidence="2" type="ORF">CGI_10005966</name>
</gene>
<sequence length="91" mass="10625">MSDRWSTIGYHRLTFYGGAKKFRVKEHYPHHCTHNDNRASRLSHNPRNQEALMSDLTKRGRGPKEEDMNPKRGARFVGFSKKRVADKTRGI</sequence>
<reference evidence="2" key="1">
    <citation type="journal article" date="2012" name="Nature">
        <title>The oyster genome reveals stress adaptation and complexity of shell formation.</title>
        <authorList>
            <person name="Zhang G."/>
            <person name="Fang X."/>
            <person name="Guo X."/>
            <person name="Li L."/>
            <person name="Luo R."/>
            <person name="Xu F."/>
            <person name="Yang P."/>
            <person name="Zhang L."/>
            <person name="Wang X."/>
            <person name="Qi H."/>
            <person name="Xiong Z."/>
            <person name="Que H."/>
            <person name="Xie Y."/>
            <person name="Holland P.W."/>
            <person name="Paps J."/>
            <person name="Zhu Y."/>
            <person name="Wu F."/>
            <person name="Chen Y."/>
            <person name="Wang J."/>
            <person name="Peng C."/>
            <person name="Meng J."/>
            <person name="Yang L."/>
            <person name="Liu J."/>
            <person name="Wen B."/>
            <person name="Zhang N."/>
            <person name="Huang Z."/>
            <person name="Zhu Q."/>
            <person name="Feng Y."/>
            <person name="Mount A."/>
            <person name="Hedgecock D."/>
            <person name="Xu Z."/>
            <person name="Liu Y."/>
            <person name="Domazet-Loso T."/>
            <person name="Du Y."/>
            <person name="Sun X."/>
            <person name="Zhang S."/>
            <person name="Liu B."/>
            <person name="Cheng P."/>
            <person name="Jiang X."/>
            <person name="Li J."/>
            <person name="Fan D."/>
            <person name="Wang W."/>
            <person name="Fu W."/>
            <person name="Wang T."/>
            <person name="Wang B."/>
            <person name="Zhang J."/>
            <person name="Peng Z."/>
            <person name="Li Y."/>
            <person name="Li N."/>
            <person name="Wang J."/>
            <person name="Chen M."/>
            <person name="He Y."/>
            <person name="Tan F."/>
            <person name="Song X."/>
            <person name="Zheng Q."/>
            <person name="Huang R."/>
            <person name="Yang H."/>
            <person name="Du X."/>
            <person name="Chen L."/>
            <person name="Yang M."/>
            <person name="Gaffney P.M."/>
            <person name="Wang S."/>
            <person name="Luo L."/>
            <person name="She Z."/>
            <person name="Ming Y."/>
            <person name="Huang W."/>
            <person name="Zhang S."/>
            <person name="Huang B."/>
            <person name="Zhang Y."/>
            <person name="Qu T."/>
            <person name="Ni P."/>
            <person name="Miao G."/>
            <person name="Wang J."/>
            <person name="Wang Q."/>
            <person name="Steinberg C.E."/>
            <person name="Wang H."/>
            <person name="Li N."/>
            <person name="Qian L."/>
            <person name="Zhang G."/>
            <person name="Li Y."/>
            <person name="Yang H."/>
            <person name="Liu X."/>
            <person name="Wang J."/>
            <person name="Yin Y."/>
            <person name="Wang J."/>
        </authorList>
    </citation>
    <scope>NUCLEOTIDE SEQUENCE [LARGE SCALE GENOMIC DNA]</scope>
    <source>
        <strain evidence="2">05x7-T-G4-1.051#20</strain>
    </source>
</reference>
<accession>K1QCJ8</accession>
<name>K1QCJ8_MAGGI</name>
<feature type="compositionally biased region" description="Basic and acidic residues" evidence="1">
    <location>
        <begin position="30"/>
        <end position="39"/>
    </location>
</feature>
<feature type="compositionally biased region" description="Basic and acidic residues" evidence="1">
    <location>
        <begin position="56"/>
        <end position="70"/>
    </location>
</feature>